<keyword evidence="2" id="KW-0614">Plasmid</keyword>
<reference evidence="2 3" key="2">
    <citation type="journal article" date="2012" name="Stand. Genomic Sci.">
        <title>Complete genome sequence of Thauera aminoaromatica strain MZ1T.</title>
        <authorList>
            <person name="Jiang K."/>
            <person name="Sanseverino J."/>
            <person name="Chauhan A."/>
            <person name="Lucas S."/>
            <person name="Copeland A."/>
            <person name="Lapidus A."/>
            <person name="Del Rio T.G."/>
            <person name="Dalin E."/>
            <person name="Tice H."/>
            <person name="Bruce D."/>
            <person name="Goodwin L."/>
            <person name="Pitluck S."/>
            <person name="Sims D."/>
            <person name="Brettin T."/>
            <person name="Detter J.C."/>
            <person name="Han C."/>
            <person name="Chang Y.J."/>
            <person name="Larimer F."/>
            <person name="Land M."/>
            <person name="Hauser L."/>
            <person name="Kyrpides N.C."/>
            <person name="Mikhailova N."/>
            <person name="Moser S."/>
            <person name="Jegier P."/>
            <person name="Close D."/>
            <person name="Debruyn J.M."/>
            <person name="Wang Y."/>
            <person name="Layton A.C."/>
            <person name="Allen M.S."/>
            <person name="Sayler G.S."/>
        </authorList>
    </citation>
    <scope>NUCLEOTIDE SEQUENCE [LARGE SCALE GENOMIC DNA]</scope>
    <source>
        <strain evidence="2 3">MZ1T</strain>
        <plasmid evidence="2">pTha01</plasmid>
    </source>
</reference>
<dbReference type="CDD" id="cd00093">
    <property type="entry name" value="HTH_XRE"/>
    <property type="match status" value="1"/>
</dbReference>
<dbReference type="Gene3D" id="1.10.260.40">
    <property type="entry name" value="lambda repressor-like DNA-binding domains"/>
    <property type="match status" value="1"/>
</dbReference>
<protein>
    <recommendedName>
        <fullName evidence="1">HTH cro/C1-type domain-containing protein</fullName>
    </recommendedName>
</protein>
<evidence type="ECO:0000313" key="2">
    <source>
        <dbReference type="EMBL" id="ACK55098.1"/>
    </source>
</evidence>
<accession>B8F0D2</accession>
<proteinExistence type="predicted"/>
<evidence type="ECO:0000313" key="3">
    <source>
        <dbReference type="Proteomes" id="UP000002186"/>
    </source>
</evidence>
<name>B8F0D2_THASP</name>
<sequence length="86" mass="9788">MAAPKLIFSTPTEIKLFRRQHSMSQAEFWARIGVTQSGGSRYESGRTIPKPVQLLLHVVYAPDARTQRLVDYLRTWKTPGEVESEA</sequence>
<organism evidence="2 3">
    <name type="scientific">Thauera aminoaromatica</name>
    <dbReference type="NCBI Taxonomy" id="164330"/>
    <lineage>
        <taxon>Bacteria</taxon>
        <taxon>Pseudomonadati</taxon>
        <taxon>Pseudomonadota</taxon>
        <taxon>Betaproteobacteria</taxon>
        <taxon>Rhodocyclales</taxon>
        <taxon>Zoogloeaceae</taxon>
        <taxon>Thauera</taxon>
    </lineage>
</organism>
<geneLocation type="plasmid" evidence="2 3">
    <name>pTha01</name>
</geneLocation>
<dbReference type="EMBL" id="CP001282">
    <property type="protein sequence ID" value="ACK55098.1"/>
    <property type="molecule type" value="Genomic_DNA"/>
</dbReference>
<dbReference type="eggNOG" id="COG2944">
    <property type="taxonomic scope" value="Bacteria"/>
</dbReference>
<dbReference type="HOGENOM" id="CLU_170850_0_0_4"/>
<dbReference type="Pfam" id="PF22495">
    <property type="entry name" value="HTH_92"/>
    <property type="match status" value="1"/>
</dbReference>
<evidence type="ECO:0000259" key="1">
    <source>
        <dbReference type="PROSITE" id="PS50943"/>
    </source>
</evidence>
<feature type="domain" description="HTH cro/C1-type" evidence="1">
    <location>
        <begin position="14"/>
        <end position="50"/>
    </location>
</feature>
<dbReference type="AlphaFoldDB" id="B8F0D2"/>
<dbReference type="PROSITE" id="PS50943">
    <property type="entry name" value="HTH_CROC1"/>
    <property type="match status" value="1"/>
</dbReference>
<dbReference type="InterPro" id="IPR001387">
    <property type="entry name" value="Cro/C1-type_HTH"/>
</dbReference>
<gene>
    <name evidence="2" type="ordered locus">Tmz1t_2363</name>
</gene>
<dbReference type="SUPFAM" id="SSF47413">
    <property type="entry name" value="lambda repressor-like DNA-binding domains"/>
    <property type="match status" value="1"/>
</dbReference>
<dbReference type="Proteomes" id="UP000002186">
    <property type="component" value="Plasmid pTha01"/>
</dbReference>
<dbReference type="GO" id="GO:0003677">
    <property type="term" value="F:DNA binding"/>
    <property type="evidence" value="ECO:0007669"/>
    <property type="project" value="InterPro"/>
</dbReference>
<dbReference type="OrthoDB" id="3173404at2"/>
<reference evidence="3" key="1">
    <citation type="submission" date="2008-12" db="EMBL/GenBank/DDBJ databases">
        <title>Complete sequence of plasmid of Thauera sp. MZ1T.</title>
        <authorList>
            <consortium name="US DOE Joint Genome Institute"/>
            <person name="Lucas S."/>
            <person name="Copeland A."/>
            <person name="Lapidus A."/>
            <person name="Glavina del Rio T."/>
            <person name="Dalin E."/>
            <person name="Tice H."/>
            <person name="Bruce D."/>
            <person name="Goodwin L."/>
            <person name="Pitluck S."/>
            <person name="Sims D."/>
            <person name="Brettin T."/>
            <person name="Detter J.C."/>
            <person name="Han C."/>
            <person name="Larimer F."/>
            <person name="Land M."/>
            <person name="Hauser L."/>
            <person name="Kyrpides N."/>
            <person name="Mikhailova N."/>
            <person name="Sayler G.S."/>
        </authorList>
    </citation>
    <scope>NUCLEOTIDE SEQUENCE [LARGE SCALE GENOMIC DNA]</scope>
    <source>
        <strain evidence="3">MZ1T</strain>
        <plasmid evidence="3">pTha01</plasmid>
    </source>
</reference>
<dbReference type="InterPro" id="IPR010982">
    <property type="entry name" value="Lambda_DNA-bd_dom_sf"/>
</dbReference>
<dbReference type="KEGG" id="tmz:Tmz1t_2363"/>
<keyword evidence="3" id="KW-1185">Reference proteome</keyword>
<dbReference type="InterPro" id="IPR055172">
    <property type="entry name" value="HTH_RsaL-like"/>
</dbReference>
<dbReference type="RefSeq" id="WP_012592898.1">
    <property type="nucleotide sequence ID" value="NC_011667.1"/>
</dbReference>